<organism evidence="1 2">
    <name type="scientific">Haemophilus parahaemolyticus HK385</name>
    <dbReference type="NCBI Taxonomy" id="1095744"/>
    <lineage>
        <taxon>Bacteria</taxon>
        <taxon>Pseudomonadati</taxon>
        <taxon>Pseudomonadota</taxon>
        <taxon>Gammaproteobacteria</taxon>
        <taxon>Pasteurellales</taxon>
        <taxon>Pasteurellaceae</taxon>
        <taxon>Haemophilus</taxon>
    </lineage>
</organism>
<evidence type="ECO:0000313" key="2">
    <source>
        <dbReference type="Proteomes" id="UP000003016"/>
    </source>
</evidence>
<protein>
    <submittedName>
        <fullName evidence="1">Uncharacterized protein</fullName>
    </submittedName>
</protein>
<keyword evidence="2" id="KW-1185">Reference proteome</keyword>
<gene>
    <name evidence="1" type="ORF">HMPREF1050_1904</name>
</gene>
<sequence length="68" mass="7704">MGNRAITRIYGKGVLQSAGKISREQAEQKAISEYRAYEAKTLSPIEQEYLATLKALEKTTVHKLHQKK</sequence>
<proteinExistence type="predicted"/>
<reference evidence="1 2" key="1">
    <citation type="submission" date="2012-02" db="EMBL/GenBank/DDBJ databases">
        <authorList>
            <person name="Harkins D.M."/>
            <person name="Madupu R."/>
            <person name="Durkin A.S."/>
            <person name="Torralba M."/>
            <person name="Methe B."/>
            <person name="Sutton G.G."/>
            <person name="Nelson K.E."/>
        </authorList>
    </citation>
    <scope>NUCLEOTIDE SEQUENCE [LARGE SCALE GENOMIC DNA]</scope>
    <source>
        <strain evidence="1 2">HK385</strain>
    </source>
</reference>
<accession>A0ABP2P2Z0</accession>
<comment type="caution">
    <text evidence="1">The sequence shown here is derived from an EMBL/GenBank/DDBJ whole genome shotgun (WGS) entry which is preliminary data.</text>
</comment>
<name>A0ABP2P2Z0_HAEPH</name>
<dbReference type="Proteomes" id="UP000003016">
    <property type="component" value="Unassembled WGS sequence"/>
</dbReference>
<evidence type="ECO:0000313" key="1">
    <source>
        <dbReference type="EMBL" id="EIJ70898.1"/>
    </source>
</evidence>
<dbReference type="EMBL" id="AJSW01000026">
    <property type="protein sequence ID" value="EIJ70898.1"/>
    <property type="molecule type" value="Genomic_DNA"/>
</dbReference>